<dbReference type="InterPro" id="IPR052919">
    <property type="entry name" value="TA_system_RNase"/>
</dbReference>
<dbReference type="InterPro" id="IPR029060">
    <property type="entry name" value="PIN-like_dom_sf"/>
</dbReference>
<dbReference type="Pfam" id="PF01850">
    <property type="entry name" value="PIN"/>
    <property type="match status" value="1"/>
</dbReference>
<dbReference type="Proteomes" id="UP000592294">
    <property type="component" value="Unassembled WGS sequence"/>
</dbReference>
<dbReference type="RefSeq" id="WP_176978104.1">
    <property type="nucleotide sequence ID" value="NZ_JABZEO010000022.1"/>
</dbReference>
<dbReference type="PANTHER" id="PTHR36173:SF1">
    <property type="entry name" value="RIBONUCLEASE VAPC22"/>
    <property type="match status" value="1"/>
</dbReference>
<proteinExistence type="predicted"/>
<dbReference type="EMBL" id="JABZEO010000022">
    <property type="protein sequence ID" value="NVZ11404.1"/>
    <property type="molecule type" value="Genomic_DNA"/>
</dbReference>
<dbReference type="CDD" id="cd09872">
    <property type="entry name" value="PIN_Sll0205-like"/>
    <property type="match status" value="1"/>
</dbReference>
<name>A0A850RBM7_9GAMM</name>
<protein>
    <submittedName>
        <fullName evidence="2">Type II toxin-antitoxin system VapC family toxin</fullName>
    </submittedName>
</protein>
<dbReference type="SUPFAM" id="SSF88723">
    <property type="entry name" value="PIN domain-like"/>
    <property type="match status" value="1"/>
</dbReference>
<organism evidence="2 3">
    <name type="scientific">Allochromatium humboldtianum</name>
    <dbReference type="NCBI Taxonomy" id="504901"/>
    <lineage>
        <taxon>Bacteria</taxon>
        <taxon>Pseudomonadati</taxon>
        <taxon>Pseudomonadota</taxon>
        <taxon>Gammaproteobacteria</taxon>
        <taxon>Chromatiales</taxon>
        <taxon>Chromatiaceae</taxon>
        <taxon>Allochromatium</taxon>
    </lineage>
</organism>
<reference evidence="2 3" key="1">
    <citation type="submission" date="2020-06" db="EMBL/GenBank/DDBJ databases">
        <title>Whole-genome sequence of Allochromatium humboldtianum DSM 21881, type strain.</title>
        <authorList>
            <person name="Kyndt J.A."/>
            <person name="Meyer T.E."/>
        </authorList>
    </citation>
    <scope>NUCLEOTIDE SEQUENCE [LARGE SCALE GENOMIC DNA]</scope>
    <source>
        <strain evidence="2 3">DSM 21881</strain>
    </source>
</reference>
<dbReference type="InterPro" id="IPR002716">
    <property type="entry name" value="PIN_dom"/>
</dbReference>
<sequence length="136" mass="15499">MIVLDTHIWHWWTNQISEKLTSQQITIIEEADEIAVSAISCFEMAWLNRHGRIDFGMTFESWLAEVEASATVTFLPVTPKIAALAVALPEHHKDPQDRLIIATALIHQAYLMSFDGNFPLYQELDGRLITRKSHLA</sequence>
<evidence type="ECO:0000313" key="3">
    <source>
        <dbReference type="Proteomes" id="UP000592294"/>
    </source>
</evidence>
<dbReference type="InterPro" id="IPR041705">
    <property type="entry name" value="PIN_Sll0205"/>
</dbReference>
<comment type="caution">
    <text evidence="2">The sequence shown here is derived from an EMBL/GenBank/DDBJ whole genome shotgun (WGS) entry which is preliminary data.</text>
</comment>
<accession>A0A850RBM7</accession>
<evidence type="ECO:0000259" key="1">
    <source>
        <dbReference type="Pfam" id="PF01850"/>
    </source>
</evidence>
<dbReference type="AlphaFoldDB" id="A0A850RBM7"/>
<feature type="domain" description="PIN" evidence="1">
    <location>
        <begin position="2"/>
        <end position="119"/>
    </location>
</feature>
<gene>
    <name evidence="2" type="ORF">HW932_19315</name>
</gene>
<evidence type="ECO:0000313" key="2">
    <source>
        <dbReference type="EMBL" id="NVZ11404.1"/>
    </source>
</evidence>
<dbReference type="PANTHER" id="PTHR36173">
    <property type="entry name" value="RIBONUCLEASE VAPC16-RELATED"/>
    <property type="match status" value="1"/>
</dbReference>
<keyword evidence="3" id="KW-1185">Reference proteome</keyword>
<dbReference type="Gene3D" id="3.40.50.1010">
    <property type="entry name" value="5'-nuclease"/>
    <property type="match status" value="1"/>
</dbReference>